<evidence type="ECO:0000313" key="3">
    <source>
        <dbReference type="EMBL" id="KGK37750.1"/>
    </source>
</evidence>
<dbReference type="Pfam" id="PF23302">
    <property type="entry name" value="HTH_DNAJC9"/>
    <property type="match status" value="1"/>
</dbReference>
<evidence type="ECO:0000256" key="1">
    <source>
        <dbReference type="SAM" id="MobiDB-lite"/>
    </source>
</evidence>
<dbReference type="PANTHER" id="PTHR44144:SF1">
    <property type="entry name" value="DNAJ HOMOLOG SUBFAMILY C MEMBER 9"/>
    <property type="match status" value="1"/>
</dbReference>
<dbReference type="HOGENOM" id="CLU_055868_0_2_1"/>
<dbReference type="PROSITE" id="PS50076">
    <property type="entry name" value="DNAJ_2"/>
    <property type="match status" value="1"/>
</dbReference>
<dbReference type="Pfam" id="PF00226">
    <property type="entry name" value="DnaJ"/>
    <property type="match status" value="1"/>
</dbReference>
<dbReference type="PRINTS" id="PR00625">
    <property type="entry name" value="JDOMAIN"/>
</dbReference>
<dbReference type="VEuPathDB" id="FungiDB:C5L36_0D00790"/>
<dbReference type="InterPro" id="IPR056453">
    <property type="entry name" value="HTH_DNAJC9"/>
</dbReference>
<sequence>MDKAEIGKIDPYVVLGIRADADARSVKKAYHKLCLQYHPDKNEGFRQEFDRVQLAYMVLSDEKKRKRYDKTGVLSVDDSGDFDWEAYFEGEFNEVTKEMIEKDRKEYQGSEEERDDIRKELIEAHGNMERLFESVIHLEFSKDEEDRVYKICEELVKEIDHHAIPQWEKYVKERKKRVLKLERRRKREARDASESANDIGDMGQLQMMIAGNARRRKSQFDDILDKYSQPQKKAKKKKT</sequence>
<evidence type="ECO:0000313" key="4">
    <source>
        <dbReference type="Proteomes" id="UP000029867"/>
    </source>
</evidence>
<dbReference type="SMART" id="SM00271">
    <property type="entry name" value="DnaJ"/>
    <property type="match status" value="1"/>
</dbReference>
<protein>
    <recommendedName>
        <fullName evidence="2">J domain-containing protein</fullName>
    </recommendedName>
</protein>
<dbReference type="InterPro" id="IPR036869">
    <property type="entry name" value="J_dom_sf"/>
</dbReference>
<dbReference type="InterPro" id="IPR052594">
    <property type="entry name" value="J_domain-containing_protein"/>
</dbReference>
<dbReference type="PANTHER" id="PTHR44144">
    <property type="entry name" value="DNAJ HOMOLOG SUBFAMILY C MEMBER 9"/>
    <property type="match status" value="1"/>
</dbReference>
<dbReference type="Proteomes" id="UP000029867">
    <property type="component" value="Unassembled WGS sequence"/>
</dbReference>
<feature type="domain" description="J" evidence="2">
    <location>
        <begin position="10"/>
        <end position="72"/>
    </location>
</feature>
<gene>
    <name evidence="3" type="ORF">JL09_g3105</name>
</gene>
<dbReference type="GO" id="GO:0005737">
    <property type="term" value="C:cytoplasm"/>
    <property type="evidence" value="ECO:0007669"/>
    <property type="project" value="TreeGrafter"/>
</dbReference>
<dbReference type="Gene3D" id="1.10.287.110">
    <property type="entry name" value="DnaJ domain"/>
    <property type="match status" value="1"/>
</dbReference>
<dbReference type="AlphaFoldDB" id="A0A099NYN3"/>
<dbReference type="eggNOG" id="KOG0719">
    <property type="taxonomic scope" value="Eukaryota"/>
</dbReference>
<comment type="caution">
    <text evidence="3">The sequence shown here is derived from an EMBL/GenBank/DDBJ whole genome shotgun (WGS) entry which is preliminary data.</text>
</comment>
<dbReference type="EMBL" id="JQFK01000030">
    <property type="protein sequence ID" value="KGK37750.1"/>
    <property type="molecule type" value="Genomic_DNA"/>
</dbReference>
<reference evidence="4" key="1">
    <citation type="journal article" date="2014" name="Microb. Cell Fact.">
        <title>Exploiting Issatchenkia orientalis SD108 for succinic acid production.</title>
        <authorList>
            <person name="Xiao H."/>
            <person name="Shao Z."/>
            <person name="Jiang Y."/>
            <person name="Dole S."/>
            <person name="Zhao H."/>
        </authorList>
    </citation>
    <scope>NUCLEOTIDE SEQUENCE [LARGE SCALE GENOMIC DNA]</scope>
    <source>
        <strain evidence="4">SD108</strain>
    </source>
</reference>
<dbReference type="GO" id="GO:0031072">
    <property type="term" value="F:heat shock protein binding"/>
    <property type="evidence" value="ECO:0007669"/>
    <property type="project" value="TreeGrafter"/>
</dbReference>
<evidence type="ECO:0000259" key="2">
    <source>
        <dbReference type="PROSITE" id="PS50076"/>
    </source>
</evidence>
<proteinExistence type="predicted"/>
<name>A0A099NYN3_PICKU</name>
<accession>A0A099NYN3</accession>
<dbReference type="InterPro" id="IPR001623">
    <property type="entry name" value="DnaJ_domain"/>
</dbReference>
<dbReference type="GO" id="GO:0005634">
    <property type="term" value="C:nucleus"/>
    <property type="evidence" value="ECO:0007669"/>
    <property type="project" value="TreeGrafter"/>
</dbReference>
<dbReference type="SUPFAM" id="SSF46565">
    <property type="entry name" value="Chaperone J-domain"/>
    <property type="match status" value="1"/>
</dbReference>
<organism evidence="3 4">
    <name type="scientific">Pichia kudriavzevii</name>
    <name type="common">Yeast</name>
    <name type="synonym">Issatchenkia orientalis</name>
    <dbReference type="NCBI Taxonomy" id="4909"/>
    <lineage>
        <taxon>Eukaryota</taxon>
        <taxon>Fungi</taxon>
        <taxon>Dikarya</taxon>
        <taxon>Ascomycota</taxon>
        <taxon>Saccharomycotina</taxon>
        <taxon>Pichiomycetes</taxon>
        <taxon>Pichiales</taxon>
        <taxon>Pichiaceae</taxon>
        <taxon>Pichia</taxon>
    </lineage>
</organism>
<feature type="region of interest" description="Disordered" evidence="1">
    <location>
        <begin position="183"/>
        <end position="239"/>
    </location>
</feature>
<dbReference type="CDD" id="cd06257">
    <property type="entry name" value="DnaJ"/>
    <property type="match status" value="1"/>
</dbReference>